<proteinExistence type="predicted"/>
<evidence type="ECO:0000256" key="1">
    <source>
        <dbReference type="SAM" id="MobiDB-lite"/>
    </source>
</evidence>
<comment type="caution">
    <text evidence="2">The sequence shown here is derived from an EMBL/GenBank/DDBJ whole genome shotgun (WGS) entry which is preliminary data.</text>
</comment>
<evidence type="ECO:0000313" key="2">
    <source>
        <dbReference type="EMBL" id="KAJ7702711.1"/>
    </source>
</evidence>
<dbReference type="AlphaFoldDB" id="A0AAD7DZN4"/>
<reference evidence="2" key="1">
    <citation type="submission" date="2023-03" db="EMBL/GenBank/DDBJ databases">
        <title>Massive genome expansion in bonnet fungi (Mycena s.s.) driven by repeated elements and novel gene families across ecological guilds.</title>
        <authorList>
            <consortium name="Lawrence Berkeley National Laboratory"/>
            <person name="Harder C.B."/>
            <person name="Miyauchi S."/>
            <person name="Viragh M."/>
            <person name="Kuo A."/>
            <person name="Thoen E."/>
            <person name="Andreopoulos B."/>
            <person name="Lu D."/>
            <person name="Skrede I."/>
            <person name="Drula E."/>
            <person name="Henrissat B."/>
            <person name="Morin E."/>
            <person name="Kohler A."/>
            <person name="Barry K."/>
            <person name="LaButti K."/>
            <person name="Morin E."/>
            <person name="Salamov A."/>
            <person name="Lipzen A."/>
            <person name="Mereny Z."/>
            <person name="Hegedus B."/>
            <person name="Baldrian P."/>
            <person name="Stursova M."/>
            <person name="Weitz H."/>
            <person name="Taylor A."/>
            <person name="Grigoriev I.V."/>
            <person name="Nagy L.G."/>
            <person name="Martin F."/>
            <person name="Kauserud H."/>
        </authorList>
    </citation>
    <scope>NUCLEOTIDE SEQUENCE</scope>
    <source>
        <strain evidence="2">CBHHK067</strain>
    </source>
</reference>
<evidence type="ECO:0000313" key="3">
    <source>
        <dbReference type="Proteomes" id="UP001221757"/>
    </source>
</evidence>
<gene>
    <name evidence="2" type="ORF">B0H17DRAFT_1127651</name>
</gene>
<dbReference type="Proteomes" id="UP001221757">
    <property type="component" value="Unassembled WGS sequence"/>
</dbReference>
<feature type="region of interest" description="Disordered" evidence="1">
    <location>
        <begin position="91"/>
        <end position="136"/>
    </location>
</feature>
<name>A0AAD7DZN4_MYCRO</name>
<protein>
    <submittedName>
        <fullName evidence="2">Uncharacterized protein</fullName>
    </submittedName>
</protein>
<organism evidence="2 3">
    <name type="scientific">Mycena rosella</name>
    <name type="common">Pink bonnet</name>
    <name type="synonym">Agaricus rosellus</name>
    <dbReference type="NCBI Taxonomy" id="1033263"/>
    <lineage>
        <taxon>Eukaryota</taxon>
        <taxon>Fungi</taxon>
        <taxon>Dikarya</taxon>
        <taxon>Basidiomycota</taxon>
        <taxon>Agaricomycotina</taxon>
        <taxon>Agaricomycetes</taxon>
        <taxon>Agaricomycetidae</taxon>
        <taxon>Agaricales</taxon>
        <taxon>Marasmiineae</taxon>
        <taxon>Mycenaceae</taxon>
        <taxon>Mycena</taxon>
    </lineage>
</organism>
<accession>A0AAD7DZN4</accession>
<sequence length="136" mass="14788">MTSFHGDKQDSKLSMSFRLNLDCHRVRPVSHPNHQPSACALQKCDQMAQMAAAQLSIAVPEVNTVTIFGSPFRLGSAVAQRRLLKIDDQSPVRPGWARNRPSIPLGRTMGSPPSSWPVSEKDLKPGAGNSDTGIEI</sequence>
<keyword evidence="3" id="KW-1185">Reference proteome</keyword>
<dbReference type="EMBL" id="JARKIE010000014">
    <property type="protein sequence ID" value="KAJ7702711.1"/>
    <property type="molecule type" value="Genomic_DNA"/>
</dbReference>